<accession>A0A4V3IWS8</accession>
<dbReference type="Proteomes" id="UP000298468">
    <property type="component" value="Unassembled WGS sequence"/>
</dbReference>
<proteinExistence type="predicted"/>
<dbReference type="EMBL" id="SOHM01000031">
    <property type="protein sequence ID" value="TFD87040.1"/>
    <property type="molecule type" value="Genomic_DNA"/>
</dbReference>
<feature type="transmembrane region" description="Helical" evidence="1">
    <location>
        <begin position="38"/>
        <end position="59"/>
    </location>
</feature>
<evidence type="ECO:0000313" key="3">
    <source>
        <dbReference type="Proteomes" id="UP000298468"/>
    </source>
</evidence>
<reference evidence="2 3" key="1">
    <citation type="submission" date="2019-03" db="EMBL/GenBank/DDBJ databases">
        <title>Genomics of glacier-inhabiting Cryobacterium strains.</title>
        <authorList>
            <person name="Liu Q."/>
            <person name="Xin Y.-H."/>
        </authorList>
    </citation>
    <scope>NUCLEOTIDE SEQUENCE [LARGE SCALE GENOMIC DNA]</scope>
    <source>
        <strain evidence="2 3">Sr59</strain>
    </source>
</reference>
<keyword evidence="1" id="KW-1133">Transmembrane helix</keyword>
<comment type="caution">
    <text evidence="2">The sequence shown here is derived from an EMBL/GenBank/DDBJ whole genome shotgun (WGS) entry which is preliminary data.</text>
</comment>
<protein>
    <submittedName>
        <fullName evidence="2">Uncharacterized protein</fullName>
    </submittedName>
</protein>
<evidence type="ECO:0000313" key="2">
    <source>
        <dbReference type="EMBL" id="TFD87040.1"/>
    </source>
</evidence>
<evidence type="ECO:0000256" key="1">
    <source>
        <dbReference type="SAM" id="Phobius"/>
    </source>
</evidence>
<organism evidence="2 3">
    <name type="scientific">Cryobacterium lactosi</name>
    <dbReference type="NCBI Taxonomy" id="1259202"/>
    <lineage>
        <taxon>Bacteria</taxon>
        <taxon>Bacillati</taxon>
        <taxon>Actinomycetota</taxon>
        <taxon>Actinomycetes</taxon>
        <taxon>Micrococcales</taxon>
        <taxon>Microbacteriaceae</taxon>
        <taxon>Cryobacterium</taxon>
    </lineage>
</organism>
<keyword evidence="3" id="KW-1185">Reference proteome</keyword>
<gene>
    <name evidence="2" type="ORF">E3T61_14345</name>
</gene>
<sequence>MLRVTGTILLAIGFLMLAGAWAITDPFATDANIGAGGLILLGRPAGGVGLLILLVDGILRLRRRDA</sequence>
<dbReference type="RefSeq" id="WP_134641521.1">
    <property type="nucleotide sequence ID" value="NZ_SOHM01000031.1"/>
</dbReference>
<name>A0A4V3IWS8_9MICO</name>
<keyword evidence="1" id="KW-0472">Membrane</keyword>
<dbReference type="OrthoDB" id="9994305at2"/>
<dbReference type="AlphaFoldDB" id="A0A4V3IWS8"/>
<keyword evidence="1" id="KW-0812">Transmembrane</keyword>